<reference evidence="2 3" key="1">
    <citation type="submission" date="2016-10" db="EMBL/GenBank/DDBJ databases">
        <authorList>
            <person name="de Groot N.N."/>
        </authorList>
    </citation>
    <scope>NUCLEOTIDE SEQUENCE [LARGE SCALE GENOMIC DNA]</scope>
    <source>
        <strain evidence="2 3">DSM 26880</strain>
    </source>
</reference>
<evidence type="ECO:0000313" key="3">
    <source>
        <dbReference type="Proteomes" id="UP000199286"/>
    </source>
</evidence>
<dbReference type="EMBL" id="FNPF01000007">
    <property type="protein sequence ID" value="SDY41755.1"/>
    <property type="molecule type" value="Genomic_DNA"/>
</dbReference>
<sequence length="272" mass="30063">MCIAIIFGAFLLSASSLYLIYFRTLVALSLPGNLAAFADAELAAGKFFFLTMSVAVSLFFANYFLYYFTSMALMLTSLKVSLKLNHRVARNTSIVVRKSVRFAKHRKPFFLFILSALVFSFIEYRSNFFYFLCYILVNAISATTLSAFFHFRISNLGDIFRNFAHLDFSLPSSIAKASGTRKLSALLVGFALFFGGFSIIAATFDADGIFSGNQAEVTFTDGTVVTAWISAPLSRGVVVIHKIKKGLVLTSAEEGSFIPYESIKIIAFPDEP</sequence>
<name>A0A1H3JQD2_9RHOB</name>
<feature type="transmembrane region" description="Helical" evidence="1">
    <location>
        <begin position="107"/>
        <end position="122"/>
    </location>
</feature>
<keyword evidence="3" id="KW-1185">Reference proteome</keyword>
<gene>
    <name evidence="2" type="ORF">SAMN05444340_107162</name>
</gene>
<dbReference type="RefSeq" id="WP_143042245.1">
    <property type="nucleotide sequence ID" value="NZ_FNPF01000007.1"/>
</dbReference>
<feature type="transmembrane region" description="Helical" evidence="1">
    <location>
        <begin position="183"/>
        <end position="204"/>
    </location>
</feature>
<evidence type="ECO:0000313" key="2">
    <source>
        <dbReference type="EMBL" id="SDY41755.1"/>
    </source>
</evidence>
<dbReference type="AlphaFoldDB" id="A0A1H3JQD2"/>
<proteinExistence type="predicted"/>
<organism evidence="2 3">
    <name type="scientific">Citreimonas salinaria</name>
    <dbReference type="NCBI Taxonomy" id="321339"/>
    <lineage>
        <taxon>Bacteria</taxon>
        <taxon>Pseudomonadati</taxon>
        <taxon>Pseudomonadota</taxon>
        <taxon>Alphaproteobacteria</taxon>
        <taxon>Rhodobacterales</taxon>
        <taxon>Roseobacteraceae</taxon>
        <taxon>Citreimonas</taxon>
    </lineage>
</organism>
<keyword evidence="1" id="KW-0472">Membrane</keyword>
<keyword evidence="1" id="KW-0812">Transmembrane</keyword>
<keyword evidence="1" id="KW-1133">Transmembrane helix</keyword>
<dbReference type="Proteomes" id="UP000199286">
    <property type="component" value="Unassembled WGS sequence"/>
</dbReference>
<accession>A0A1H3JQD2</accession>
<feature type="transmembrane region" description="Helical" evidence="1">
    <location>
        <begin position="128"/>
        <end position="151"/>
    </location>
</feature>
<feature type="transmembrane region" description="Helical" evidence="1">
    <location>
        <begin position="47"/>
        <end position="69"/>
    </location>
</feature>
<protein>
    <submittedName>
        <fullName evidence="2">Uncharacterized protein</fullName>
    </submittedName>
</protein>
<evidence type="ECO:0000256" key="1">
    <source>
        <dbReference type="SAM" id="Phobius"/>
    </source>
</evidence>